<dbReference type="GO" id="GO:0005886">
    <property type="term" value="C:plasma membrane"/>
    <property type="evidence" value="ECO:0007669"/>
    <property type="project" value="UniProtKB-SubCell"/>
</dbReference>
<evidence type="ECO:0000256" key="3">
    <source>
        <dbReference type="ARBA" id="ARBA00022475"/>
    </source>
</evidence>
<name>A0AA43XJ62_9CLOT</name>
<keyword evidence="3" id="KW-1003">Cell membrane</keyword>
<accession>A0AA43XJ62</accession>
<keyword evidence="4 7" id="KW-0812">Transmembrane</keyword>
<comment type="caution">
    <text evidence="9">The sequence shown here is derived from an EMBL/GenBank/DDBJ whole genome shotgun (WGS) entry which is preliminary data.</text>
</comment>
<sequence length="309" mass="34745">MITFILKRIGYGILTLFIVISITFILIRLIPGNPIERMTEELPEQTRLQVQEQYGFNEPLRVQYKNFWRDLIFEQDLGESLTYRGRKVSDTIANYAPISGRLGAQALLFGVSFGVLFGLFAAFFRGKVPDYGVMFLSILGISVPSFVFAALLQYFLAIQWGLLPITGWGTLQHTFLPSLALAMGPLAKYARYMRANCLDVLNQDYILTAQAKGASQFRIIRKHIFRNSILPIVTLLGPQVAMIFSGSFVIERIFSIPGLGSYFVSSVTDRDYTMIMGQTIFIASLYIMSLVVVDILYALIDPRIKISGS</sequence>
<dbReference type="Pfam" id="PF19300">
    <property type="entry name" value="BPD_transp_1_N"/>
    <property type="match status" value="1"/>
</dbReference>
<organism evidence="9 10">
    <name type="scientific">Isachenkonia alkalipeptolytica</name>
    <dbReference type="NCBI Taxonomy" id="2565777"/>
    <lineage>
        <taxon>Bacteria</taxon>
        <taxon>Bacillati</taxon>
        <taxon>Bacillota</taxon>
        <taxon>Clostridia</taxon>
        <taxon>Eubacteriales</taxon>
        <taxon>Clostridiaceae</taxon>
        <taxon>Isachenkonia</taxon>
    </lineage>
</organism>
<evidence type="ECO:0000256" key="4">
    <source>
        <dbReference type="ARBA" id="ARBA00022692"/>
    </source>
</evidence>
<feature type="transmembrane region" description="Helical" evidence="7">
    <location>
        <begin position="162"/>
        <end position="184"/>
    </location>
</feature>
<feature type="domain" description="ABC transmembrane type-1" evidence="8">
    <location>
        <begin position="96"/>
        <end position="297"/>
    </location>
</feature>
<dbReference type="InterPro" id="IPR000515">
    <property type="entry name" value="MetI-like"/>
</dbReference>
<keyword evidence="10" id="KW-1185">Reference proteome</keyword>
<dbReference type="Pfam" id="PF00528">
    <property type="entry name" value="BPD_transp_1"/>
    <property type="match status" value="1"/>
</dbReference>
<dbReference type="EMBL" id="SUMG01000001">
    <property type="protein sequence ID" value="NBG87204.1"/>
    <property type="molecule type" value="Genomic_DNA"/>
</dbReference>
<dbReference type="PANTHER" id="PTHR43163:SF6">
    <property type="entry name" value="DIPEPTIDE TRANSPORT SYSTEM PERMEASE PROTEIN DPPB-RELATED"/>
    <property type="match status" value="1"/>
</dbReference>
<dbReference type="Gene3D" id="1.10.3720.10">
    <property type="entry name" value="MetI-like"/>
    <property type="match status" value="1"/>
</dbReference>
<proteinExistence type="inferred from homology"/>
<feature type="transmembrane region" description="Helical" evidence="7">
    <location>
        <begin position="131"/>
        <end position="156"/>
    </location>
</feature>
<dbReference type="RefSeq" id="WP_160718494.1">
    <property type="nucleotide sequence ID" value="NZ_SUMG01000001.1"/>
</dbReference>
<reference evidence="9 10" key="1">
    <citation type="submission" date="2019-04" db="EMBL/GenBank/DDBJ databases">
        <title>Isachenkonia alkalipeptolytica gen. nov. sp. nov. a new anaerobic, alkiliphilic organothrophic bacterium capable to reduce synthesized ferrihydrite isolated from a soda lake.</title>
        <authorList>
            <person name="Toshchakov S.V."/>
            <person name="Zavarzina D.G."/>
            <person name="Zhilina T.N."/>
            <person name="Kostrikina N.A."/>
            <person name="Kublanov I.V."/>
        </authorList>
    </citation>
    <scope>NUCLEOTIDE SEQUENCE [LARGE SCALE GENOMIC DNA]</scope>
    <source>
        <strain evidence="9 10">Z-1701</strain>
    </source>
</reference>
<comment type="subcellular location">
    <subcellularLocation>
        <location evidence="1 7">Cell membrane</location>
        <topology evidence="1 7">Multi-pass membrane protein</topology>
    </subcellularLocation>
</comment>
<dbReference type="AlphaFoldDB" id="A0AA43XJ62"/>
<keyword evidence="6 7" id="KW-0472">Membrane</keyword>
<comment type="similarity">
    <text evidence="7">Belongs to the binding-protein-dependent transport system permease family.</text>
</comment>
<dbReference type="SUPFAM" id="SSF161098">
    <property type="entry name" value="MetI-like"/>
    <property type="match status" value="1"/>
</dbReference>
<feature type="transmembrane region" description="Helical" evidence="7">
    <location>
        <begin position="228"/>
        <end position="254"/>
    </location>
</feature>
<keyword evidence="2 7" id="KW-0813">Transport</keyword>
<evidence type="ECO:0000256" key="2">
    <source>
        <dbReference type="ARBA" id="ARBA00022448"/>
    </source>
</evidence>
<dbReference type="CDD" id="cd06261">
    <property type="entry name" value="TM_PBP2"/>
    <property type="match status" value="1"/>
</dbReference>
<protein>
    <submittedName>
        <fullName evidence="9">ABC transporter permease</fullName>
    </submittedName>
</protein>
<evidence type="ECO:0000313" key="9">
    <source>
        <dbReference type="EMBL" id="NBG87204.1"/>
    </source>
</evidence>
<evidence type="ECO:0000259" key="8">
    <source>
        <dbReference type="PROSITE" id="PS50928"/>
    </source>
</evidence>
<dbReference type="GO" id="GO:0055085">
    <property type="term" value="P:transmembrane transport"/>
    <property type="evidence" value="ECO:0007669"/>
    <property type="project" value="InterPro"/>
</dbReference>
<feature type="transmembrane region" description="Helical" evidence="7">
    <location>
        <begin position="274"/>
        <end position="300"/>
    </location>
</feature>
<feature type="transmembrane region" description="Helical" evidence="7">
    <location>
        <begin position="9"/>
        <end position="30"/>
    </location>
</feature>
<dbReference type="InterPro" id="IPR035906">
    <property type="entry name" value="MetI-like_sf"/>
</dbReference>
<dbReference type="InterPro" id="IPR045621">
    <property type="entry name" value="BPD_transp_1_N"/>
</dbReference>
<dbReference type="PROSITE" id="PS50928">
    <property type="entry name" value="ABC_TM1"/>
    <property type="match status" value="1"/>
</dbReference>
<evidence type="ECO:0000256" key="1">
    <source>
        <dbReference type="ARBA" id="ARBA00004651"/>
    </source>
</evidence>
<evidence type="ECO:0000256" key="7">
    <source>
        <dbReference type="RuleBase" id="RU363032"/>
    </source>
</evidence>
<keyword evidence="5 7" id="KW-1133">Transmembrane helix</keyword>
<dbReference type="PANTHER" id="PTHR43163">
    <property type="entry name" value="DIPEPTIDE TRANSPORT SYSTEM PERMEASE PROTEIN DPPB-RELATED"/>
    <property type="match status" value="1"/>
</dbReference>
<feature type="transmembrane region" description="Helical" evidence="7">
    <location>
        <begin position="104"/>
        <end position="124"/>
    </location>
</feature>
<evidence type="ECO:0000256" key="5">
    <source>
        <dbReference type="ARBA" id="ARBA00022989"/>
    </source>
</evidence>
<evidence type="ECO:0000256" key="6">
    <source>
        <dbReference type="ARBA" id="ARBA00023136"/>
    </source>
</evidence>
<gene>
    <name evidence="9" type="ORF">ISALK_01690</name>
</gene>
<dbReference type="Proteomes" id="UP000449710">
    <property type="component" value="Unassembled WGS sequence"/>
</dbReference>
<evidence type="ECO:0000313" key="10">
    <source>
        <dbReference type="Proteomes" id="UP000449710"/>
    </source>
</evidence>